<dbReference type="STRING" id="479434.Sthe_1013"/>
<reference evidence="1 2" key="2">
    <citation type="journal article" date="2010" name="Stand. Genomic Sci.">
        <title>Complete genome sequence of Desulfohalobium retbaense type strain (HR(100)).</title>
        <authorList>
            <person name="Spring S."/>
            <person name="Nolan M."/>
            <person name="Lapidus A."/>
            <person name="Glavina Del Rio T."/>
            <person name="Copeland A."/>
            <person name="Tice H."/>
            <person name="Cheng J.F."/>
            <person name="Lucas S."/>
            <person name="Land M."/>
            <person name="Chen F."/>
            <person name="Bruce D."/>
            <person name="Goodwin L."/>
            <person name="Pitluck S."/>
            <person name="Ivanova N."/>
            <person name="Mavromatis K."/>
            <person name="Mikhailova N."/>
            <person name="Pati A."/>
            <person name="Chen A."/>
            <person name="Palaniappan K."/>
            <person name="Hauser L."/>
            <person name="Chang Y.J."/>
            <person name="Jeffries C.D."/>
            <person name="Munk C."/>
            <person name="Kiss H."/>
            <person name="Chain P."/>
            <person name="Han C."/>
            <person name="Brettin T."/>
            <person name="Detter J.C."/>
            <person name="Schuler E."/>
            <person name="Goker M."/>
            <person name="Rohde M."/>
            <person name="Bristow J."/>
            <person name="Eisen J.A."/>
            <person name="Markowitz V."/>
            <person name="Hugenholtz P."/>
            <person name="Kyrpides N.C."/>
            <person name="Klenk H.P."/>
        </authorList>
    </citation>
    <scope>NUCLEOTIDE SEQUENCE [LARGE SCALE GENOMIC DNA]</scope>
    <source>
        <strain evidence="2">ATCC 49802 / DSM 20745 / S 6022</strain>
    </source>
</reference>
<organism evidence="1 2">
    <name type="scientific">Sphaerobacter thermophilus (strain ATCC 49802 / DSM 20745 / KCCM 41009 / NCIMB 13125 / S 6022)</name>
    <dbReference type="NCBI Taxonomy" id="479434"/>
    <lineage>
        <taxon>Bacteria</taxon>
        <taxon>Pseudomonadati</taxon>
        <taxon>Thermomicrobiota</taxon>
        <taxon>Thermomicrobia</taxon>
        <taxon>Sphaerobacterales</taxon>
        <taxon>Sphaerobacterineae</taxon>
        <taxon>Sphaerobacteraceae</taxon>
        <taxon>Sphaerobacter</taxon>
    </lineage>
</organism>
<dbReference type="eggNOG" id="COG3870">
    <property type="taxonomic scope" value="Bacteria"/>
</dbReference>
<dbReference type="InterPro" id="IPR010375">
    <property type="entry name" value="CdAMP_rec"/>
</dbReference>
<dbReference type="HOGENOM" id="CLU_143974_1_0_0"/>
<evidence type="ECO:0008006" key="3">
    <source>
        <dbReference type="Google" id="ProtNLM"/>
    </source>
</evidence>
<dbReference type="InterPro" id="IPR011322">
    <property type="entry name" value="N-reg_PII-like_a/b"/>
</dbReference>
<reference evidence="2" key="1">
    <citation type="submission" date="2009-11" db="EMBL/GenBank/DDBJ databases">
        <title>The complete chromosome 1 of Sphaerobacter thermophilus DSM 20745.</title>
        <authorList>
            <person name="Lucas S."/>
            <person name="Copeland A."/>
            <person name="Lapidus A."/>
            <person name="Glavina del Rio T."/>
            <person name="Dalin E."/>
            <person name="Tice H."/>
            <person name="Bruce D."/>
            <person name="Goodwin L."/>
            <person name="Pitluck S."/>
            <person name="Kyrpides N."/>
            <person name="Mavromatis K."/>
            <person name="Ivanova N."/>
            <person name="Mikhailova N."/>
            <person name="LaButti K.M."/>
            <person name="Clum A."/>
            <person name="Sun H.I."/>
            <person name="Brettin T."/>
            <person name="Detter J.C."/>
            <person name="Han C."/>
            <person name="Larimer F."/>
            <person name="Land M."/>
            <person name="Hauser L."/>
            <person name="Markowitz V."/>
            <person name="Cheng J.F."/>
            <person name="Hugenholtz P."/>
            <person name="Woyke T."/>
            <person name="Wu D."/>
            <person name="Steenblock K."/>
            <person name="Schneider S."/>
            <person name="Pukall R."/>
            <person name="Goeker M."/>
            <person name="Klenk H.P."/>
            <person name="Eisen J.A."/>
        </authorList>
    </citation>
    <scope>NUCLEOTIDE SEQUENCE [LARGE SCALE GENOMIC DNA]</scope>
    <source>
        <strain evidence="2">ATCC 49802 / DSM 20745 / S 6022</strain>
    </source>
</reference>
<gene>
    <name evidence="1" type="ordered locus">Sthe_1013</name>
</gene>
<evidence type="ECO:0000313" key="2">
    <source>
        <dbReference type="Proteomes" id="UP000002027"/>
    </source>
</evidence>
<dbReference type="OrthoDB" id="9794275at2"/>
<dbReference type="KEGG" id="sti:Sthe_1013"/>
<accession>D1C2I2</accession>
<dbReference type="EMBL" id="CP001823">
    <property type="protein sequence ID" value="ACZ38449.1"/>
    <property type="molecule type" value="Genomic_DNA"/>
</dbReference>
<dbReference type="FunCoup" id="D1C2I2">
    <property type="interactions" value="5"/>
</dbReference>
<proteinExistence type="predicted"/>
<dbReference type="PANTHER" id="PTHR38456:SF1">
    <property type="entry name" value="CYCLIC DI-AMP RECEPTOR A"/>
    <property type="match status" value="1"/>
</dbReference>
<dbReference type="AlphaFoldDB" id="D1C2I2"/>
<keyword evidence="2" id="KW-1185">Reference proteome</keyword>
<dbReference type="Gene3D" id="3.30.70.120">
    <property type="match status" value="1"/>
</dbReference>
<sequence>MKLVVAIVQDYDANQLLDAITRAGFRATRIGSTGGFLRVGNTTLLIGVEDYQVGRVLRLIEANCRERTEVVQPEIIGDIHEWYPPELVEVTVGGATVFVLDVERFERL</sequence>
<dbReference type="RefSeq" id="WP_012871496.1">
    <property type="nucleotide sequence ID" value="NC_013523.1"/>
</dbReference>
<protein>
    <recommendedName>
        <fullName evidence="3">Nitrogen regulatory protein P-II</fullName>
    </recommendedName>
</protein>
<dbReference type="SUPFAM" id="SSF54913">
    <property type="entry name" value="GlnB-like"/>
    <property type="match status" value="1"/>
</dbReference>
<dbReference type="Proteomes" id="UP000002027">
    <property type="component" value="Chromosome 1"/>
</dbReference>
<dbReference type="Pfam" id="PF06153">
    <property type="entry name" value="CdAMP_rec"/>
    <property type="match status" value="1"/>
</dbReference>
<dbReference type="InterPro" id="IPR015867">
    <property type="entry name" value="N-reg_PII/ATP_PRibTrfase_C"/>
</dbReference>
<name>D1C2I2_SPHTD</name>
<dbReference type="PANTHER" id="PTHR38456">
    <property type="entry name" value="CYCLIC DI-AMP RECEPTOR A"/>
    <property type="match status" value="1"/>
</dbReference>
<evidence type="ECO:0000313" key="1">
    <source>
        <dbReference type="EMBL" id="ACZ38449.1"/>
    </source>
</evidence>
<dbReference type="InParanoid" id="D1C2I2"/>